<comment type="caution">
    <text evidence="1">The sequence shown here is derived from an EMBL/GenBank/DDBJ whole genome shotgun (WGS) entry which is preliminary data.</text>
</comment>
<proteinExistence type="predicted"/>
<protein>
    <submittedName>
        <fullName evidence="1">Uncharacterized protein</fullName>
    </submittedName>
</protein>
<dbReference type="EMBL" id="CM042038">
    <property type="protein sequence ID" value="KAI3732757.1"/>
    <property type="molecule type" value="Genomic_DNA"/>
</dbReference>
<accession>A0ACB9CER3</accession>
<evidence type="ECO:0000313" key="2">
    <source>
        <dbReference type="Proteomes" id="UP001056120"/>
    </source>
</evidence>
<reference evidence="2" key="1">
    <citation type="journal article" date="2022" name="Mol. Ecol. Resour.">
        <title>The genomes of chicory, endive, great burdock and yacon provide insights into Asteraceae palaeo-polyploidization history and plant inulin production.</title>
        <authorList>
            <person name="Fan W."/>
            <person name="Wang S."/>
            <person name="Wang H."/>
            <person name="Wang A."/>
            <person name="Jiang F."/>
            <person name="Liu H."/>
            <person name="Zhao H."/>
            <person name="Xu D."/>
            <person name="Zhang Y."/>
        </authorList>
    </citation>
    <scope>NUCLEOTIDE SEQUENCE [LARGE SCALE GENOMIC DNA]</scope>
    <source>
        <strain evidence="2">cv. Yunnan</strain>
    </source>
</reference>
<sequence length="72" mass="7641">MERPRGLCRSAVREGKRRVSCCRNSGSSDRLRMVVNGGSMMLHNDGIKLRSNDGGGVGSHASGDSHAGSRGR</sequence>
<gene>
    <name evidence="1" type="ORF">L1987_63965</name>
</gene>
<reference evidence="1 2" key="2">
    <citation type="journal article" date="2022" name="Mol. Ecol. Resour.">
        <title>The genomes of chicory, endive, great burdock and yacon provide insights into Asteraceae paleo-polyploidization history and plant inulin production.</title>
        <authorList>
            <person name="Fan W."/>
            <person name="Wang S."/>
            <person name="Wang H."/>
            <person name="Wang A."/>
            <person name="Jiang F."/>
            <person name="Liu H."/>
            <person name="Zhao H."/>
            <person name="Xu D."/>
            <person name="Zhang Y."/>
        </authorList>
    </citation>
    <scope>NUCLEOTIDE SEQUENCE [LARGE SCALE GENOMIC DNA]</scope>
    <source>
        <strain evidence="2">cv. Yunnan</strain>
        <tissue evidence="1">Leaves</tissue>
    </source>
</reference>
<keyword evidence="2" id="KW-1185">Reference proteome</keyword>
<evidence type="ECO:0000313" key="1">
    <source>
        <dbReference type="EMBL" id="KAI3732757.1"/>
    </source>
</evidence>
<dbReference type="Proteomes" id="UP001056120">
    <property type="component" value="Linkage Group LG21"/>
</dbReference>
<name>A0ACB9CER3_9ASTR</name>
<organism evidence="1 2">
    <name type="scientific">Smallanthus sonchifolius</name>
    <dbReference type="NCBI Taxonomy" id="185202"/>
    <lineage>
        <taxon>Eukaryota</taxon>
        <taxon>Viridiplantae</taxon>
        <taxon>Streptophyta</taxon>
        <taxon>Embryophyta</taxon>
        <taxon>Tracheophyta</taxon>
        <taxon>Spermatophyta</taxon>
        <taxon>Magnoliopsida</taxon>
        <taxon>eudicotyledons</taxon>
        <taxon>Gunneridae</taxon>
        <taxon>Pentapetalae</taxon>
        <taxon>asterids</taxon>
        <taxon>campanulids</taxon>
        <taxon>Asterales</taxon>
        <taxon>Asteraceae</taxon>
        <taxon>Asteroideae</taxon>
        <taxon>Heliantheae alliance</taxon>
        <taxon>Millerieae</taxon>
        <taxon>Smallanthus</taxon>
    </lineage>
</organism>